<dbReference type="Proteomes" id="UP000250242">
    <property type="component" value="Unassembled WGS sequence"/>
</dbReference>
<proteinExistence type="predicted"/>
<dbReference type="RefSeq" id="WP_113062658.1">
    <property type="nucleotide sequence ID" value="NZ_UATH01000001.1"/>
</dbReference>
<evidence type="ECO:0000313" key="1">
    <source>
        <dbReference type="EMBL" id="SPY08422.1"/>
    </source>
</evidence>
<dbReference type="EMBL" id="UATH01000001">
    <property type="protein sequence ID" value="SPY08422.1"/>
    <property type="molecule type" value="Genomic_DNA"/>
</dbReference>
<protein>
    <submittedName>
        <fullName evidence="1">CRISPR-associated protein (Cas_Csy2)</fullName>
    </submittedName>
</protein>
<sequence>MLGSHSVKIFDARIKQQSLIADITAEIPHHLLSSQTTQLRKKYWNLPVNAADLKKEFTDTTVRIPDFSSGITQILIPYRNNYIAVAPIPSAGLIHEVYQRLQEQRCSSKFWTIQPTPQAIGNHGEVLLKQGGRVRMFRAFTRQPKKVTPVDDVALRFKVYRANVSSGFVSCGMPSIAAVGGLVHSIEREFGAPIQFAVGYRDIEVSDSATLSSQRLSKGVRKVLVTSEVTATIEVTLRLKSEKDGLREHMANNAINRFAGGAVFDYRLVDSVNARFLQSVKINSKKRDTLVAAITLYKLGLRRNKTPHTVLHSGYAFLEQPKNRECARNGYLSAWAEPVFSIVKLVDFDDSCWFSRKEKDGLVYWELG</sequence>
<evidence type="ECO:0000313" key="2">
    <source>
        <dbReference type="Proteomes" id="UP000250242"/>
    </source>
</evidence>
<dbReference type="AlphaFoldDB" id="A0A2X1UMM3"/>
<organism evidence="1 2">
    <name type="scientific">Oligella urethralis</name>
    <dbReference type="NCBI Taxonomy" id="90245"/>
    <lineage>
        <taxon>Bacteria</taxon>
        <taxon>Pseudomonadati</taxon>
        <taxon>Pseudomonadota</taxon>
        <taxon>Betaproteobacteria</taxon>
        <taxon>Burkholderiales</taxon>
        <taxon>Alcaligenaceae</taxon>
        <taxon>Oligella</taxon>
    </lineage>
</organism>
<name>A0A2X1UMM3_9BURK</name>
<reference evidence="1 2" key="1">
    <citation type="submission" date="2018-06" db="EMBL/GenBank/DDBJ databases">
        <authorList>
            <consortium name="Pathogen Informatics"/>
            <person name="Doyle S."/>
        </authorList>
    </citation>
    <scope>NUCLEOTIDE SEQUENCE [LARGE SCALE GENOMIC DNA]</scope>
    <source>
        <strain evidence="1 2">NCTC11009</strain>
    </source>
</reference>
<accession>A0A2X1UMM3</accession>
<gene>
    <name evidence="1" type="ORF">NCTC11009_01648</name>
</gene>